<dbReference type="AlphaFoldDB" id="A0A194V647"/>
<comment type="subcellular location">
    <subcellularLocation>
        <location evidence="1">Membrane</location>
        <topology evidence="1">Multi-pass membrane protein</topology>
    </subcellularLocation>
</comment>
<feature type="transmembrane region" description="Helical" evidence="6">
    <location>
        <begin position="264"/>
        <end position="283"/>
    </location>
</feature>
<dbReference type="PANTHER" id="PTHR33048">
    <property type="entry name" value="PTH11-LIKE INTEGRAL MEMBRANE PROTEIN (AFU_ORTHOLOGUE AFUA_5G11245)"/>
    <property type="match status" value="1"/>
</dbReference>
<feature type="transmembrane region" description="Helical" evidence="6">
    <location>
        <begin position="189"/>
        <end position="213"/>
    </location>
</feature>
<dbReference type="Pfam" id="PF20684">
    <property type="entry name" value="Fung_rhodopsin"/>
    <property type="match status" value="1"/>
</dbReference>
<sequence>MISIPRKSEDGMFVIESPDLTYFPITAWDIRVIAVLWTLFLVTFIFVILRLFSRVKILQFYSAEDYLYNVAFTLLLAYNAMITFYSYHGLGSQLPNSMTTSDISLAITFENILYDLASIGLIVAKLSLVVFLMRLVPQHQSPIKWKILIILPMVMLGIVSFGAMMAMWARCFTALAGTTLLCSSVIPAMHWMQVAAGFSVAIDLWYASMPWYLLHRLQRPKREKFLIQGSMSLGVIAAGCGIARALTIYPAVNNSEANSAAVLYLWHGAEMAVTMICIGLPVCRPAYISIMQACGIQPRKLKSSNMYGSYAGTYGRTYSSKYGEATPGEADAWSQRRILADANVVSMRDSYRMTSLSKTGITVTKTVDVTQQSPV</sequence>
<dbReference type="OrthoDB" id="3923077at2759"/>
<keyword evidence="2 6" id="KW-0812">Transmembrane</keyword>
<proteinExistence type="inferred from homology"/>
<dbReference type="PANTHER" id="PTHR33048:SF93">
    <property type="entry name" value="INTEGRAL MEMBRANE PROTEIN"/>
    <property type="match status" value="1"/>
</dbReference>
<name>A0A194V647_CYTMA</name>
<evidence type="ECO:0000256" key="6">
    <source>
        <dbReference type="SAM" id="Phobius"/>
    </source>
</evidence>
<dbReference type="InterPro" id="IPR049326">
    <property type="entry name" value="Rhodopsin_dom_fungi"/>
</dbReference>
<protein>
    <recommendedName>
        <fullName evidence="7">Rhodopsin domain-containing protein</fullName>
    </recommendedName>
</protein>
<accession>A0A194V647</accession>
<evidence type="ECO:0000256" key="2">
    <source>
        <dbReference type="ARBA" id="ARBA00022692"/>
    </source>
</evidence>
<gene>
    <name evidence="8" type="ORF">VP1G_06657</name>
</gene>
<keyword evidence="3 6" id="KW-1133">Transmembrane helix</keyword>
<evidence type="ECO:0000256" key="1">
    <source>
        <dbReference type="ARBA" id="ARBA00004141"/>
    </source>
</evidence>
<evidence type="ECO:0000313" key="8">
    <source>
        <dbReference type="EMBL" id="KUI59379.1"/>
    </source>
</evidence>
<evidence type="ECO:0000259" key="7">
    <source>
        <dbReference type="Pfam" id="PF20684"/>
    </source>
</evidence>
<dbReference type="EMBL" id="KN714729">
    <property type="protein sequence ID" value="KUI59379.1"/>
    <property type="molecule type" value="Genomic_DNA"/>
</dbReference>
<evidence type="ECO:0000256" key="5">
    <source>
        <dbReference type="ARBA" id="ARBA00038359"/>
    </source>
</evidence>
<keyword evidence="9" id="KW-1185">Reference proteome</keyword>
<evidence type="ECO:0000256" key="3">
    <source>
        <dbReference type="ARBA" id="ARBA00022989"/>
    </source>
</evidence>
<feature type="transmembrane region" description="Helical" evidence="6">
    <location>
        <begin position="112"/>
        <end position="135"/>
    </location>
</feature>
<feature type="domain" description="Rhodopsin" evidence="7">
    <location>
        <begin position="49"/>
        <end position="286"/>
    </location>
</feature>
<dbReference type="GO" id="GO:0016020">
    <property type="term" value="C:membrane"/>
    <property type="evidence" value="ECO:0007669"/>
    <property type="project" value="UniProtKB-SubCell"/>
</dbReference>
<feature type="transmembrane region" description="Helical" evidence="6">
    <location>
        <begin position="30"/>
        <end position="53"/>
    </location>
</feature>
<comment type="similarity">
    <text evidence="5">Belongs to the SAT4 family.</text>
</comment>
<feature type="transmembrane region" description="Helical" evidence="6">
    <location>
        <begin position="65"/>
        <end position="87"/>
    </location>
</feature>
<organism evidence="8 9">
    <name type="scientific">Cytospora mali</name>
    <name type="common">Apple Valsa canker fungus</name>
    <name type="synonym">Valsa mali</name>
    <dbReference type="NCBI Taxonomy" id="578113"/>
    <lineage>
        <taxon>Eukaryota</taxon>
        <taxon>Fungi</taxon>
        <taxon>Dikarya</taxon>
        <taxon>Ascomycota</taxon>
        <taxon>Pezizomycotina</taxon>
        <taxon>Sordariomycetes</taxon>
        <taxon>Sordariomycetidae</taxon>
        <taxon>Diaporthales</taxon>
        <taxon>Cytosporaceae</taxon>
        <taxon>Cytospora</taxon>
    </lineage>
</organism>
<evidence type="ECO:0000256" key="4">
    <source>
        <dbReference type="ARBA" id="ARBA00023136"/>
    </source>
</evidence>
<feature type="transmembrane region" description="Helical" evidence="6">
    <location>
        <begin position="147"/>
        <end position="169"/>
    </location>
</feature>
<feature type="transmembrane region" description="Helical" evidence="6">
    <location>
        <begin position="225"/>
        <end position="252"/>
    </location>
</feature>
<evidence type="ECO:0000313" key="9">
    <source>
        <dbReference type="Proteomes" id="UP000078576"/>
    </source>
</evidence>
<reference evidence="9" key="1">
    <citation type="submission" date="2014-12" db="EMBL/GenBank/DDBJ databases">
        <title>Genome Sequence of Valsa Canker Pathogens Uncovers a Specific Adaption of Colonization on Woody Bark.</title>
        <authorList>
            <person name="Yin Z."/>
            <person name="Liu H."/>
            <person name="Gao X."/>
            <person name="Li Z."/>
            <person name="Song N."/>
            <person name="Ke X."/>
            <person name="Dai Q."/>
            <person name="Wu Y."/>
            <person name="Sun Y."/>
            <person name="Xu J.-R."/>
            <person name="Kang Z.K."/>
            <person name="Wang L."/>
            <person name="Huang L."/>
        </authorList>
    </citation>
    <scope>NUCLEOTIDE SEQUENCE [LARGE SCALE GENOMIC DNA]</scope>
    <source>
        <strain evidence="9">SXYL134</strain>
    </source>
</reference>
<dbReference type="Proteomes" id="UP000078576">
    <property type="component" value="Unassembled WGS sequence"/>
</dbReference>
<keyword evidence="4 6" id="KW-0472">Membrane</keyword>
<dbReference type="InterPro" id="IPR052337">
    <property type="entry name" value="SAT4-like"/>
</dbReference>